<name>A0A0K0CUL8_ANGCA</name>
<accession>A0A0K0CUL8</accession>
<evidence type="ECO:0000313" key="1">
    <source>
        <dbReference type="Proteomes" id="UP000035642"/>
    </source>
</evidence>
<dbReference type="Proteomes" id="UP000035642">
    <property type="component" value="Unassembled WGS sequence"/>
</dbReference>
<sequence length="74" mass="8675">MDVYEVAPKKPMEQSKMLRLKVILIVAAHFLSLQCVRQKLQLRHCVSRYHELQEITVIEATMIIDNEEPRAQLT</sequence>
<dbReference type="AlphaFoldDB" id="A0A0K0CUL8"/>
<dbReference type="WBParaSite" id="ACAC_0000092801-mRNA-1">
    <property type="protein sequence ID" value="ACAC_0000092801-mRNA-1"/>
    <property type="gene ID" value="ACAC_0000092801"/>
</dbReference>
<organism evidence="1 2">
    <name type="scientific">Angiostrongylus cantonensis</name>
    <name type="common">Rat lungworm</name>
    <dbReference type="NCBI Taxonomy" id="6313"/>
    <lineage>
        <taxon>Eukaryota</taxon>
        <taxon>Metazoa</taxon>
        <taxon>Ecdysozoa</taxon>
        <taxon>Nematoda</taxon>
        <taxon>Chromadorea</taxon>
        <taxon>Rhabditida</taxon>
        <taxon>Rhabditina</taxon>
        <taxon>Rhabditomorpha</taxon>
        <taxon>Strongyloidea</taxon>
        <taxon>Metastrongylidae</taxon>
        <taxon>Angiostrongylus</taxon>
    </lineage>
</organism>
<protein>
    <submittedName>
        <fullName evidence="2">Secreted protein</fullName>
    </submittedName>
</protein>
<keyword evidence="1" id="KW-1185">Reference proteome</keyword>
<evidence type="ECO:0000313" key="2">
    <source>
        <dbReference type="WBParaSite" id="ACAC_0000092801-mRNA-1"/>
    </source>
</evidence>
<reference evidence="1" key="1">
    <citation type="submission" date="2012-09" db="EMBL/GenBank/DDBJ databases">
        <authorList>
            <person name="Martin A.A."/>
        </authorList>
    </citation>
    <scope>NUCLEOTIDE SEQUENCE</scope>
</reference>
<proteinExistence type="predicted"/>
<reference evidence="2" key="2">
    <citation type="submission" date="2017-02" db="UniProtKB">
        <authorList>
            <consortium name="WormBaseParasite"/>
        </authorList>
    </citation>
    <scope>IDENTIFICATION</scope>
</reference>